<comment type="similarity">
    <text evidence="1 3">Belongs to the sulfotransferase 1 family.</text>
</comment>
<protein>
    <recommendedName>
        <fullName evidence="3">Sulfotransferase</fullName>
        <ecNumber evidence="3">2.8.2.-</ecNumber>
    </recommendedName>
</protein>
<sequence length="171" mass="20027">MFQIFQFKNMTFTQMEMPPRPTMFDFHGVSMIKMFTDNWDNIQNFKARPDDIVIATYPKAGTTWVSYILDLLYFGHLGPERQTSIPVHERVPFLEFCVPSLHSDTPCWSKPVLSFQLFVMASWLFCNSVSMGIITDKNRNKNFNFILCDSYIEKLDFSQCLSKSNRTRCLC</sequence>
<keyword evidence="2 3" id="KW-0808">Transferase</keyword>
<dbReference type="Gene3D" id="3.40.50.300">
    <property type="entry name" value="P-loop containing nucleotide triphosphate hydrolases"/>
    <property type="match status" value="1"/>
</dbReference>
<dbReference type="Pfam" id="PF00685">
    <property type="entry name" value="Sulfotransfer_1"/>
    <property type="match status" value="1"/>
</dbReference>
<accession>A0A3Q0QQ71</accession>
<dbReference type="SUPFAM" id="SSF52540">
    <property type="entry name" value="P-loop containing nucleoside triphosphate hydrolases"/>
    <property type="match status" value="1"/>
</dbReference>
<organism evidence="5 6">
    <name type="scientific">Amphilophus citrinellus</name>
    <name type="common">Midas cichlid</name>
    <name type="synonym">Cichlasoma citrinellum</name>
    <dbReference type="NCBI Taxonomy" id="61819"/>
    <lineage>
        <taxon>Eukaryota</taxon>
        <taxon>Metazoa</taxon>
        <taxon>Chordata</taxon>
        <taxon>Craniata</taxon>
        <taxon>Vertebrata</taxon>
        <taxon>Euteleostomi</taxon>
        <taxon>Actinopterygii</taxon>
        <taxon>Neopterygii</taxon>
        <taxon>Teleostei</taxon>
        <taxon>Neoteleostei</taxon>
        <taxon>Acanthomorphata</taxon>
        <taxon>Ovalentaria</taxon>
        <taxon>Cichlomorphae</taxon>
        <taxon>Cichliformes</taxon>
        <taxon>Cichlidae</taxon>
        <taxon>New World cichlids</taxon>
        <taxon>Cichlasomatinae</taxon>
        <taxon>Heroini</taxon>
        <taxon>Amphilophus</taxon>
    </lineage>
</organism>
<evidence type="ECO:0000313" key="6">
    <source>
        <dbReference type="Proteomes" id="UP000261340"/>
    </source>
</evidence>
<proteinExistence type="inferred from homology"/>
<evidence type="ECO:0000259" key="4">
    <source>
        <dbReference type="Pfam" id="PF00685"/>
    </source>
</evidence>
<keyword evidence="6" id="KW-1185">Reference proteome</keyword>
<name>A0A3Q0QQ71_AMPCI</name>
<reference evidence="5" key="2">
    <citation type="submission" date="2025-09" db="UniProtKB">
        <authorList>
            <consortium name="Ensembl"/>
        </authorList>
    </citation>
    <scope>IDENTIFICATION</scope>
</reference>
<dbReference type="Proteomes" id="UP000261340">
    <property type="component" value="Unplaced"/>
</dbReference>
<reference evidence="5" key="1">
    <citation type="submission" date="2025-08" db="UniProtKB">
        <authorList>
            <consortium name="Ensembl"/>
        </authorList>
    </citation>
    <scope>IDENTIFICATION</scope>
</reference>
<dbReference type="GeneTree" id="ENSGT00940000163342"/>
<evidence type="ECO:0000313" key="5">
    <source>
        <dbReference type="Ensembl" id="ENSACIP00000001349.1"/>
    </source>
</evidence>
<dbReference type="Ensembl" id="ENSACIT00000001406.1">
    <property type="protein sequence ID" value="ENSACIP00000001349.1"/>
    <property type="gene ID" value="ENSACIG00000001125.1"/>
</dbReference>
<feature type="domain" description="Sulfotransferase" evidence="4">
    <location>
        <begin position="49"/>
        <end position="107"/>
    </location>
</feature>
<dbReference type="EC" id="2.8.2.-" evidence="3"/>
<dbReference type="InterPro" id="IPR027417">
    <property type="entry name" value="P-loop_NTPase"/>
</dbReference>
<dbReference type="InterPro" id="IPR000863">
    <property type="entry name" value="Sulfotransferase_dom"/>
</dbReference>
<dbReference type="AlphaFoldDB" id="A0A3Q0QQ71"/>
<evidence type="ECO:0000256" key="1">
    <source>
        <dbReference type="ARBA" id="ARBA00005771"/>
    </source>
</evidence>
<evidence type="ECO:0000256" key="3">
    <source>
        <dbReference type="RuleBase" id="RU361155"/>
    </source>
</evidence>
<dbReference type="PANTHER" id="PTHR11783">
    <property type="entry name" value="SULFOTRANSFERASE SULT"/>
    <property type="match status" value="1"/>
</dbReference>
<dbReference type="STRING" id="61819.ENSACIP00000001349"/>
<dbReference type="GO" id="GO:0008146">
    <property type="term" value="F:sulfotransferase activity"/>
    <property type="evidence" value="ECO:0007669"/>
    <property type="project" value="InterPro"/>
</dbReference>
<evidence type="ECO:0000256" key="2">
    <source>
        <dbReference type="ARBA" id="ARBA00022679"/>
    </source>
</evidence>